<dbReference type="GO" id="GO:0015891">
    <property type="term" value="P:siderophore transport"/>
    <property type="evidence" value="ECO:0007669"/>
    <property type="project" value="InterPro"/>
</dbReference>
<evidence type="ECO:0000256" key="12">
    <source>
        <dbReference type="ARBA" id="ARBA00023170"/>
    </source>
</evidence>
<feature type="domain" description="TonB-dependent receptor-like beta-barrel" evidence="17">
    <location>
        <begin position="235"/>
        <end position="674"/>
    </location>
</feature>
<evidence type="ECO:0000256" key="4">
    <source>
        <dbReference type="ARBA" id="ARBA00022452"/>
    </source>
</evidence>
<dbReference type="InterPro" id="IPR012910">
    <property type="entry name" value="Plug_dom"/>
</dbReference>
<evidence type="ECO:0000256" key="5">
    <source>
        <dbReference type="ARBA" id="ARBA00022496"/>
    </source>
</evidence>
<name>A0AAJ5BG72_9GAMM</name>
<evidence type="ECO:0000256" key="1">
    <source>
        <dbReference type="ARBA" id="ARBA00004571"/>
    </source>
</evidence>
<dbReference type="GO" id="GO:0009279">
    <property type="term" value="C:cell outer membrane"/>
    <property type="evidence" value="ECO:0007669"/>
    <property type="project" value="UniProtKB-SubCell"/>
</dbReference>
<evidence type="ECO:0000256" key="15">
    <source>
        <dbReference type="RuleBase" id="RU003357"/>
    </source>
</evidence>
<dbReference type="InterPro" id="IPR039426">
    <property type="entry name" value="TonB-dep_rcpt-like"/>
</dbReference>
<dbReference type="AlphaFoldDB" id="A0AAJ5BG72"/>
<keyword evidence="9" id="KW-0406">Ion transport</keyword>
<evidence type="ECO:0000259" key="17">
    <source>
        <dbReference type="Pfam" id="PF00593"/>
    </source>
</evidence>
<keyword evidence="6 14" id="KW-0812">Transmembrane</keyword>
<dbReference type="PANTHER" id="PTHR32552">
    <property type="entry name" value="FERRICHROME IRON RECEPTOR-RELATED"/>
    <property type="match status" value="1"/>
</dbReference>
<dbReference type="PANTHER" id="PTHR32552:SF68">
    <property type="entry name" value="FERRICHROME OUTER MEMBRANE TRANSPORTER_PHAGE RECEPTOR"/>
    <property type="match status" value="1"/>
</dbReference>
<sequence>MDNRVVPTGLTYQPLAYAILLSLTATAPALAATETSPSTNSGTEKMVVIGGNTASKIDTPAAETPRALSEITREDLDRHASKKIDEAMRYSSGVFATPYGPDNKTDWLIVRGFGWSRYQDGLQAINENGFYGWQQEAYGIERIEMLKGPASMLYGQNPPGGLVNVISKRPTRLQQGEVQLSYGSDDYRDFGLDTSGPLNDEGSVQYRLVGFAKKTNGPSDGAKDERYYIAPSLTFDISDDTSLTLLTSYLKDNANPTSGFKLPYGTLQNTPFGKVDYKMSYGEPSYSRNNTEQFNAGYEFKHGFNDTWTFHQNMNYSYLNMDLRSIYGLGMVDDRHVNRGLTYRDGSAQSWAIDNRMVGNWTFDRFENTLLLGVDYFTANSRGKDANLYSFGAPLDIFNPSYGDYNPVSDDQLFSHRTKRFQTGLYVQNQLKFDDKWLLLLGGRYDKARSSDIQPDTNDRQDMDDHKYTKSAGLMYLSDIGLNPYVSYSESFQPLSGRNNDNKPYVPQTGQQTEIGIKYVPQGFNGYINAALYELYQKNTLTTDPNDPAIRSQTGMARSRGLELEAVGYATDALKIHASYTLSRIQIIRSLNDEEIGKRLPATPRNMASLWADYALSGPLDGLTIGSGVRYIGSTYGDATNTQALKVPDYTLWDAMIRYDVNKQWSVQVNANNLADKKYVSACDYWCYYGDGRTVTAKVNYRW</sequence>
<dbReference type="GO" id="GO:0038023">
    <property type="term" value="F:signaling receptor activity"/>
    <property type="evidence" value="ECO:0007669"/>
    <property type="project" value="InterPro"/>
</dbReference>
<keyword evidence="5" id="KW-0410">Iron transport</keyword>
<accession>A0AAJ5BG72</accession>
<reference evidence="19 20" key="1">
    <citation type="submission" date="2016-10" db="EMBL/GenBank/DDBJ databases">
        <authorList>
            <person name="Varghese N."/>
            <person name="Submissions S."/>
        </authorList>
    </citation>
    <scope>NUCLEOTIDE SEQUENCE [LARGE SCALE GENOMIC DNA]</scope>
    <source>
        <strain evidence="19 20">DSM 5563</strain>
    </source>
</reference>
<dbReference type="SUPFAM" id="SSF56935">
    <property type="entry name" value="Porins"/>
    <property type="match status" value="1"/>
</dbReference>
<dbReference type="NCBIfam" id="TIGR01783">
    <property type="entry name" value="TonB-siderophor"/>
    <property type="match status" value="1"/>
</dbReference>
<keyword evidence="13 14" id="KW-0998">Cell outer membrane</keyword>
<comment type="caution">
    <text evidence="19">The sequence shown here is derived from an EMBL/GenBank/DDBJ whole genome shotgun (WGS) entry which is preliminary data.</text>
</comment>
<feature type="domain" description="TonB-dependent receptor plug" evidence="18">
    <location>
        <begin position="61"/>
        <end position="161"/>
    </location>
</feature>
<evidence type="ECO:0000256" key="2">
    <source>
        <dbReference type="ARBA" id="ARBA00009810"/>
    </source>
</evidence>
<comment type="subcellular location">
    <subcellularLocation>
        <location evidence="1 14">Cell outer membrane</location>
        <topology evidence="1 14">Multi-pass membrane protein</topology>
    </subcellularLocation>
</comment>
<dbReference type="Gene3D" id="2.40.170.20">
    <property type="entry name" value="TonB-dependent receptor, beta-barrel domain"/>
    <property type="match status" value="1"/>
</dbReference>
<feature type="signal peptide" evidence="16">
    <location>
        <begin position="1"/>
        <end position="31"/>
    </location>
</feature>
<feature type="chain" id="PRO_5042566432" evidence="16">
    <location>
        <begin position="32"/>
        <end position="703"/>
    </location>
</feature>
<keyword evidence="3 14" id="KW-0813">Transport</keyword>
<keyword evidence="10 15" id="KW-0798">TonB box</keyword>
<evidence type="ECO:0000256" key="11">
    <source>
        <dbReference type="ARBA" id="ARBA00023136"/>
    </source>
</evidence>
<keyword evidence="8" id="KW-0408">Iron</keyword>
<evidence type="ECO:0000256" key="16">
    <source>
        <dbReference type="SAM" id="SignalP"/>
    </source>
</evidence>
<comment type="similarity">
    <text evidence="2 14 15">Belongs to the TonB-dependent receptor family.</text>
</comment>
<dbReference type="GO" id="GO:0015344">
    <property type="term" value="F:siderophore uptake transmembrane transporter activity"/>
    <property type="evidence" value="ECO:0007669"/>
    <property type="project" value="TreeGrafter"/>
</dbReference>
<organism evidence="19 20">
    <name type="scientific">Pragia fontium DSM 5563 = ATCC 49100</name>
    <dbReference type="NCBI Taxonomy" id="1122977"/>
    <lineage>
        <taxon>Bacteria</taxon>
        <taxon>Pseudomonadati</taxon>
        <taxon>Pseudomonadota</taxon>
        <taxon>Gammaproteobacteria</taxon>
        <taxon>Enterobacterales</taxon>
        <taxon>Budviciaceae</taxon>
        <taxon>Pragia</taxon>
    </lineage>
</organism>
<dbReference type="InterPro" id="IPR036942">
    <property type="entry name" value="Beta-barrel_TonB_sf"/>
</dbReference>
<dbReference type="FunFam" id="2.40.170.20:FF:000005">
    <property type="entry name" value="TonB-dependent siderophore receptor"/>
    <property type="match status" value="1"/>
</dbReference>
<keyword evidence="4 14" id="KW-1134">Transmembrane beta strand</keyword>
<dbReference type="InterPro" id="IPR037066">
    <property type="entry name" value="Plug_dom_sf"/>
</dbReference>
<keyword evidence="12" id="KW-0675">Receptor</keyword>
<evidence type="ECO:0000256" key="8">
    <source>
        <dbReference type="ARBA" id="ARBA00023004"/>
    </source>
</evidence>
<dbReference type="CDD" id="cd01347">
    <property type="entry name" value="ligand_gated_channel"/>
    <property type="match status" value="1"/>
</dbReference>
<evidence type="ECO:0000256" key="6">
    <source>
        <dbReference type="ARBA" id="ARBA00022692"/>
    </source>
</evidence>
<dbReference type="EMBL" id="FOLW01000002">
    <property type="protein sequence ID" value="SFC30464.1"/>
    <property type="molecule type" value="Genomic_DNA"/>
</dbReference>
<evidence type="ECO:0000313" key="20">
    <source>
        <dbReference type="Proteomes" id="UP000226420"/>
    </source>
</evidence>
<dbReference type="PROSITE" id="PS52016">
    <property type="entry name" value="TONB_DEPENDENT_REC_3"/>
    <property type="match status" value="1"/>
</dbReference>
<dbReference type="Proteomes" id="UP000226420">
    <property type="component" value="Unassembled WGS sequence"/>
</dbReference>
<dbReference type="Gene3D" id="2.170.130.10">
    <property type="entry name" value="TonB-dependent receptor, plug domain"/>
    <property type="match status" value="1"/>
</dbReference>
<keyword evidence="7 16" id="KW-0732">Signal</keyword>
<evidence type="ECO:0000256" key="10">
    <source>
        <dbReference type="ARBA" id="ARBA00023077"/>
    </source>
</evidence>
<evidence type="ECO:0000256" key="9">
    <source>
        <dbReference type="ARBA" id="ARBA00023065"/>
    </source>
</evidence>
<dbReference type="Pfam" id="PF00593">
    <property type="entry name" value="TonB_dep_Rec_b-barrel"/>
    <property type="match status" value="1"/>
</dbReference>
<evidence type="ECO:0000256" key="7">
    <source>
        <dbReference type="ARBA" id="ARBA00022729"/>
    </source>
</evidence>
<proteinExistence type="inferred from homology"/>
<evidence type="ECO:0000259" key="18">
    <source>
        <dbReference type="Pfam" id="PF07715"/>
    </source>
</evidence>
<dbReference type="RefSeq" id="WP_074820659.1">
    <property type="nucleotide sequence ID" value="NZ_FOLW01000002.1"/>
</dbReference>
<evidence type="ECO:0000256" key="13">
    <source>
        <dbReference type="ARBA" id="ARBA00023237"/>
    </source>
</evidence>
<evidence type="ECO:0000256" key="3">
    <source>
        <dbReference type="ARBA" id="ARBA00022448"/>
    </source>
</evidence>
<dbReference type="InterPro" id="IPR000531">
    <property type="entry name" value="Beta-barrel_TonB"/>
</dbReference>
<evidence type="ECO:0000256" key="14">
    <source>
        <dbReference type="PROSITE-ProRule" id="PRU01360"/>
    </source>
</evidence>
<dbReference type="Pfam" id="PF07715">
    <property type="entry name" value="Plug"/>
    <property type="match status" value="1"/>
</dbReference>
<gene>
    <name evidence="19" type="ORF">SAMN02745723_10217</name>
</gene>
<protein>
    <submittedName>
        <fullName evidence="19">Iron complex outermembrane recepter protein</fullName>
    </submittedName>
</protein>
<keyword evidence="11 14" id="KW-0472">Membrane</keyword>
<evidence type="ECO:0000313" key="19">
    <source>
        <dbReference type="EMBL" id="SFC30464.1"/>
    </source>
</evidence>
<dbReference type="InterPro" id="IPR010105">
    <property type="entry name" value="TonB_sidphr_rcpt"/>
</dbReference>